<dbReference type="InterPro" id="IPR036938">
    <property type="entry name" value="PAP2/HPO_sf"/>
</dbReference>
<dbReference type="KEGG" id="wci:WS105_0918"/>
<reference evidence="3 4" key="1">
    <citation type="journal article" date="2014" name="Genome Announc.">
        <title>Complete Genome Sequences of Fish Pathogenic Weissella ceti Strains WS74 and WS105.</title>
        <authorList>
            <person name="Figueiredo H.C."/>
            <person name="Leal C.A."/>
            <person name="Dorella F.A."/>
            <person name="Carvalho A.F."/>
            <person name="Soares S.C."/>
            <person name="Pereira F.L."/>
            <person name="Azevedo V.A."/>
        </authorList>
    </citation>
    <scope>NUCLEOTIDE SEQUENCE [LARGE SCALE GENOMIC DNA]</scope>
    <source>
        <strain evidence="3 4">WS74</strain>
    </source>
</reference>
<proteinExistence type="predicted"/>
<dbReference type="STRING" id="759620.WS105_0918"/>
<dbReference type="OrthoDB" id="9789113at2"/>
<dbReference type="Pfam" id="PF01569">
    <property type="entry name" value="PAP2"/>
    <property type="match status" value="1"/>
</dbReference>
<evidence type="ECO:0000259" key="2">
    <source>
        <dbReference type="SMART" id="SM00014"/>
    </source>
</evidence>
<sequence>MEFSKTTRRWFMALAGLLTVGFLTLFWGVWNNAPFIKSIDAVGYDTVFVGSSAARTHLAEFISLFGNFIVLAIVVLGIAAWLWRHNDHHLAQWFAGTFFLVGGVGTLSVKYLVQRPRPAYHLVNEIGFSFPSGHAMLSSTFFWLLAGLMMVYMMRSGHLTGLKTSLVLLISFALIVAVCWSRVALGVHYLSDVTAGFCLGTTGILVSASFGHLWWNRRGN</sequence>
<keyword evidence="1" id="KW-0812">Transmembrane</keyword>
<keyword evidence="1" id="KW-1133">Transmembrane helix</keyword>
<dbReference type="SMART" id="SM00014">
    <property type="entry name" value="acidPPc"/>
    <property type="match status" value="1"/>
</dbReference>
<dbReference type="EMBL" id="CP009223">
    <property type="protein sequence ID" value="AIM63173.1"/>
    <property type="molecule type" value="Genomic_DNA"/>
</dbReference>
<feature type="transmembrane region" description="Helical" evidence="1">
    <location>
        <begin position="61"/>
        <end position="83"/>
    </location>
</feature>
<dbReference type="KEGG" id="wce:WS08_0855"/>
<dbReference type="InterPro" id="IPR000326">
    <property type="entry name" value="PAP2/HPO"/>
</dbReference>
<dbReference type="Gene3D" id="1.20.144.10">
    <property type="entry name" value="Phosphatidic acid phosphatase type 2/haloperoxidase"/>
    <property type="match status" value="2"/>
</dbReference>
<evidence type="ECO:0000313" key="3">
    <source>
        <dbReference type="EMBL" id="AIM63173.1"/>
    </source>
</evidence>
<protein>
    <submittedName>
        <fullName evidence="3">PAP2 family protein</fullName>
    </submittedName>
</protein>
<dbReference type="PATRIC" id="fig|759620.7.peg.882"/>
<feature type="transmembrane region" description="Helical" evidence="1">
    <location>
        <begin position="193"/>
        <end position="215"/>
    </location>
</feature>
<feature type="transmembrane region" description="Helical" evidence="1">
    <location>
        <begin position="90"/>
        <end position="113"/>
    </location>
</feature>
<feature type="domain" description="Phosphatidic acid phosphatase type 2/haloperoxidase" evidence="2">
    <location>
        <begin position="92"/>
        <end position="208"/>
    </location>
</feature>
<evidence type="ECO:0000313" key="4">
    <source>
        <dbReference type="Proteomes" id="UP000029079"/>
    </source>
</evidence>
<dbReference type="CDD" id="cd03392">
    <property type="entry name" value="PAP2_like_2"/>
    <property type="match status" value="1"/>
</dbReference>
<dbReference type="AlphaFoldDB" id="A0A075TW46"/>
<keyword evidence="1" id="KW-0472">Membrane</keyword>
<dbReference type="RefSeq" id="WP_009496311.1">
    <property type="nucleotide sequence ID" value="NZ_CP009223.1"/>
</dbReference>
<dbReference type="PANTHER" id="PTHR14969:SF13">
    <property type="entry name" value="AT30094P"/>
    <property type="match status" value="1"/>
</dbReference>
<feature type="transmembrane region" description="Helical" evidence="1">
    <location>
        <begin position="12"/>
        <end position="30"/>
    </location>
</feature>
<feature type="transmembrane region" description="Helical" evidence="1">
    <location>
        <begin position="166"/>
        <end position="187"/>
    </location>
</feature>
<dbReference type="Proteomes" id="UP000029079">
    <property type="component" value="Chromosome"/>
</dbReference>
<name>A0A075TW46_9LACO</name>
<accession>A0A075TW46</accession>
<dbReference type="KEGG" id="wct:WS74_0921"/>
<keyword evidence="4" id="KW-1185">Reference proteome</keyword>
<organism evidence="3 4">
    <name type="scientific">Weissella ceti</name>
    <dbReference type="NCBI Taxonomy" id="759620"/>
    <lineage>
        <taxon>Bacteria</taxon>
        <taxon>Bacillati</taxon>
        <taxon>Bacillota</taxon>
        <taxon>Bacilli</taxon>
        <taxon>Lactobacillales</taxon>
        <taxon>Lactobacillaceae</taxon>
        <taxon>Weissella</taxon>
    </lineage>
</organism>
<gene>
    <name evidence="3" type="ORF">WS74_0921</name>
</gene>
<dbReference type="SUPFAM" id="SSF48317">
    <property type="entry name" value="Acid phosphatase/Vanadium-dependent haloperoxidase"/>
    <property type="match status" value="1"/>
</dbReference>
<dbReference type="PANTHER" id="PTHR14969">
    <property type="entry name" value="SPHINGOSINE-1-PHOSPHATE PHOSPHOHYDROLASE"/>
    <property type="match status" value="1"/>
</dbReference>
<feature type="transmembrane region" description="Helical" evidence="1">
    <location>
        <begin position="133"/>
        <end position="154"/>
    </location>
</feature>
<reference evidence="4" key="2">
    <citation type="submission" date="2014-08" db="EMBL/GenBank/DDBJ databases">
        <title>Complete genome of Weissella ceti strain WS74 isolated from diseased rainbow trout in Brazil.</title>
        <authorList>
            <person name="Figueiredo H.C.P."/>
            <person name="Leal C.A.G."/>
            <person name="Pereira F.L."/>
            <person name="Soares S.C."/>
            <person name="Dorella F.A."/>
            <person name="Carvalho A.F."/>
            <person name="Azevedo V.A.C."/>
        </authorList>
    </citation>
    <scope>NUCLEOTIDE SEQUENCE [LARGE SCALE GENOMIC DNA]</scope>
    <source>
        <strain evidence="4">WS74</strain>
    </source>
</reference>
<evidence type="ECO:0000256" key="1">
    <source>
        <dbReference type="SAM" id="Phobius"/>
    </source>
</evidence>